<evidence type="ECO:0000313" key="1">
    <source>
        <dbReference type="EMBL" id="MCD2164237.1"/>
    </source>
</evidence>
<dbReference type="EMBL" id="JAJNCT010000005">
    <property type="protein sequence ID" value="MCD2164237.1"/>
    <property type="molecule type" value="Genomic_DNA"/>
</dbReference>
<name>A0AAW4XS98_9BURK</name>
<dbReference type="AlphaFoldDB" id="A0AAW4XS98"/>
<evidence type="ECO:0000313" key="2">
    <source>
        <dbReference type="Proteomes" id="UP001199260"/>
    </source>
</evidence>
<dbReference type="RefSeq" id="WP_230771425.1">
    <property type="nucleotide sequence ID" value="NZ_JAJNCT010000005.1"/>
</dbReference>
<dbReference type="Proteomes" id="UP001199260">
    <property type="component" value="Unassembled WGS sequence"/>
</dbReference>
<keyword evidence="2" id="KW-1185">Reference proteome</keyword>
<protein>
    <submittedName>
        <fullName evidence="1">Uncharacterized protein</fullName>
    </submittedName>
</protein>
<gene>
    <name evidence="1" type="ORF">LPW39_03695</name>
</gene>
<sequence>MKTPHMLDYLDFDTSDDGEGISSLDAMAYAKAAHWPALAAEVSQLLAWCSDAFGAPGALEEGHAWDLDLQLQNDAGDALALHWDARQRQLLAPQAAQQPALQLSLTLSGPDPFAQQVTAQFLGDSA</sequence>
<proteinExistence type="predicted"/>
<accession>A0AAW4XS98</accession>
<comment type="caution">
    <text evidence="1">The sequence shown here is derived from an EMBL/GenBank/DDBJ whole genome shotgun (WGS) entry which is preliminary data.</text>
</comment>
<organism evidence="1 2">
    <name type="scientific">Comamonas koreensis</name>
    <dbReference type="NCBI Taxonomy" id="160825"/>
    <lineage>
        <taxon>Bacteria</taxon>
        <taxon>Pseudomonadati</taxon>
        <taxon>Pseudomonadota</taxon>
        <taxon>Betaproteobacteria</taxon>
        <taxon>Burkholderiales</taxon>
        <taxon>Comamonadaceae</taxon>
        <taxon>Comamonas</taxon>
    </lineage>
</organism>
<reference evidence="1 2" key="1">
    <citation type="submission" date="2021-11" db="EMBL/GenBank/DDBJ databases">
        <title>Genome sequence.</title>
        <authorList>
            <person name="Sun Q."/>
        </authorList>
    </citation>
    <scope>NUCLEOTIDE SEQUENCE [LARGE SCALE GENOMIC DNA]</scope>
    <source>
        <strain evidence="1 2">KCTC 12005</strain>
    </source>
</reference>